<evidence type="ECO:0000313" key="7">
    <source>
        <dbReference type="EMBL" id="RKP11252.1"/>
    </source>
</evidence>
<sequence>LGNNTKAAVIRIGLMEMKRFSIRFYGGVREETFFESCGVADVITTCLGGRNRRIAEARVLTGKTFDVLEREMLNGQKLQGTTTAKEIHALLDQEGITHEFPLFTRVYRICYEDLAPEHIVTDL</sequence>
<protein>
    <recommendedName>
        <fullName evidence="2">glycerol-3-phosphate dehydrogenase (NAD(+))</fullName>
        <ecNumber evidence="2">1.1.1.8</ecNumber>
    </recommendedName>
</protein>
<evidence type="ECO:0000256" key="5">
    <source>
        <dbReference type="ARBA" id="ARBA00048683"/>
    </source>
</evidence>
<feature type="domain" description="Glycerol-3-phosphate dehydrogenase NAD-dependent C-terminal" evidence="6">
    <location>
        <begin position="1"/>
        <end position="120"/>
    </location>
</feature>
<evidence type="ECO:0000259" key="6">
    <source>
        <dbReference type="Pfam" id="PF07479"/>
    </source>
</evidence>
<dbReference type="InterPro" id="IPR008927">
    <property type="entry name" value="6-PGluconate_DH-like_C_sf"/>
</dbReference>
<evidence type="ECO:0000256" key="1">
    <source>
        <dbReference type="ARBA" id="ARBA00011009"/>
    </source>
</evidence>
<dbReference type="InterPro" id="IPR013328">
    <property type="entry name" value="6PGD_dom2"/>
</dbReference>
<keyword evidence="8" id="KW-1185">Reference proteome</keyword>
<dbReference type="GO" id="GO:0006072">
    <property type="term" value="P:glycerol-3-phosphate metabolic process"/>
    <property type="evidence" value="ECO:0007669"/>
    <property type="project" value="InterPro"/>
</dbReference>
<dbReference type="FunFam" id="1.10.1040.10:FF:000004">
    <property type="entry name" value="Glycerol-3-phosphate dehydrogenase [NAD(+)]"/>
    <property type="match status" value="1"/>
</dbReference>
<dbReference type="SUPFAM" id="SSF48179">
    <property type="entry name" value="6-phosphogluconate dehydrogenase C-terminal domain-like"/>
    <property type="match status" value="1"/>
</dbReference>
<dbReference type="OrthoDB" id="10263760at2759"/>
<dbReference type="Pfam" id="PF07479">
    <property type="entry name" value="NAD_Gly3P_dh_C"/>
    <property type="match status" value="1"/>
</dbReference>
<keyword evidence="3" id="KW-0560">Oxidoreductase</keyword>
<evidence type="ECO:0000256" key="2">
    <source>
        <dbReference type="ARBA" id="ARBA00013218"/>
    </source>
</evidence>
<name>A0A4P9XYR2_9FUNG</name>
<proteinExistence type="inferred from homology"/>
<dbReference type="PANTHER" id="PTHR11728">
    <property type="entry name" value="GLYCEROL-3-PHOSPHATE DEHYDROGENASE"/>
    <property type="match status" value="1"/>
</dbReference>
<dbReference type="EC" id="1.1.1.8" evidence="2"/>
<dbReference type="Gene3D" id="1.10.1040.10">
    <property type="entry name" value="N-(1-d-carboxylethyl)-l-norvaline Dehydrogenase, domain 2"/>
    <property type="match status" value="1"/>
</dbReference>
<feature type="non-terminal residue" evidence="7">
    <location>
        <position position="1"/>
    </location>
</feature>
<dbReference type="GO" id="GO:0005634">
    <property type="term" value="C:nucleus"/>
    <property type="evidence" value="ECO:0007669"/>
    <property type="project" value="TreeGrafter"/>
</dbReference>
<dbReference type="AlphaFoldDB" id="A0A4P9XYR2"/>
<reference evidence="8" key="1">
    <citation type="journal article" date="2018" name="Nat. Microbiol.">
        <title>Leveraging single-cell genomics to expand the fungal tree of life.</title>
        <authorList>
            <person name="Ahrendt S.R."/>
            <person name="Quandt C.A."/>
            <person name="Ciobanu D."/>
            <person name="Clum A."/>
            <person name="Salamov A."/>
            <person name="Andreopoulos B."/>
            <person name="Cheng J.F."/>
            <person name="Woyke T."/>
            <person name="Pelin A."/>
            <person name="Henrissat B."/>
            <person name="Reynolds N.K."/>
            <person name="Benny G.L."/>
            <person name="Smith M.E."/>
            <person name="James T.Y."/>
            <person name="Grigoriev I.V."/>
        </authorList>
    </citation>
    <scope>NUCLEOTIDE SEQUENCE [LARGE SCALE GENOMIC DNA]</scope>
</reference>
<dbReference type="GO" id="GO:0005975">
    <property type="term" value="P:carbohydrate metabolic process"/>
    <property type="evidence" value="ECO:0007669"/>
    <property type="project" value="InterPro"/>
</dbReference>
<comment type="similarity">
    <text evidence="1">Belongs to the NAD-dependent glycerol-3-phosphate dehydrogenase family.</text>
</comment>
<dbReference type="EMBL" id="KZ989067">
    <property type="protein sequence ID" value="RKP11252.1"/>
    <property type="molecule type" value="Genomic_DNA"/>
</dbReference>
<evidence type="ECO:0000256" key="4">
    <source>
        <dbReference type="ARBA" id="ARBA00023027"/>
    </source>
</evidence>
<dbReference type="GO" id="GO:0005829">
    <property type="term" value="C:cytosol"/>
    <property type="evidence" value="ECO:0007669"/>
    <property type="project" value="TreeGrafter"/>
</dbReference>
<keyword evidence="4" id="KW-0520">NAD</keyword>
<dbReference type="GO" id="GO:0141152">
    <property type="term" value="F:glycerol-3-phosphate dehydrogenase (NAD+) activity"/>
    <property type="evidence" value="ECO:0007669"/>
    <property type="project" value="UniProtKB-EC"/>
</dbReference>
<evidence type="ECO:0000256" key="3">
    <source>
        <dbReference type="ARBA" id="ARBA00023002"/>
    </source>
</evidence>
<dbReference type="InterPro" id="IPR006109">
    <property type="entry name" value="G3P_DH_NAD-dep_C"/>
</dbReference>
<dbReference type="PANTHER" id="PTHR11728:SF8">
    <property type="entry name" value="GLYCEROL-3-PHOSPHATE DEHYDROGENASE [NAD(+)]-RELATED"/>
    <property type="match status" value="1"/>
</dbReference>
<dbReference type="Proteomes" id="UP000267251">
    <property type="component" value="Unassembled WGS sequence"/>
</dbReference>
<organism evidence="7 8">
    <name type="scientific">Piptocephalis cylindrospora</name>
    <dbReference type="NCBI Taxonomy" id="1907219"/>
    <lineage>
        <taxon>Eukaryota</taxon>
        <taxon>Fungi</taxon>
        <taxon>Fungi incertae sedis</taxon>
        <taxon>Zoopagomycota</taxon>
        <taxon>Zoopagomycotina</taxon>
        <taxon>Zoopagomycetes</taxon>
        <taxon>Zoopagales</taxon>
        <taxon>Piptocephalidaceae</taxon>
        <taxon>Piptocephalis</taxon>
    </lineage>
</organism>
<evidence type="ECO:0000313" key="8">
    <source>
        <dbReference type="Proteomes" id="UP000267251"/>
    </source>
</evidence>
<accession>A0A4P9XYR2</accession>
<gene>
    <name evidence="7" type="ORF">BJ684DRAFT_18129</name>
</gene>
<comment type="catalytic activity">
    <reaction evidence="5">
        <text>sn-glycerol 3-phosphate + NAD(+) = dihydroxyacetone phosphate + NADH + H(+)</text>
        <dbReference type="Rhea" id="RHEA:11092"/>
        <dbReference type="ChEBI" id="CHEBI:15378"/>
        <dbReference type="ChEBI" id="CHEBI:57540"/>
        <dbReference type="ChEBI" id="CHEBI:57597"/>
        <dbReference type="ChEBI" id="CHEBI:57642"/>
        <dbReference type="ChEBI" id="CHEBI:57945"/>
        <dbReference type="EC" id="1.1.1.8"/>
    </reaction>
</comment>